<gene>
    <name evidence="1" type="ORF">STHERMO_2218</name>
</gene>
<sequence length="43" mass="5078">MPAELIILVPILVKFGGKIKYIYFYTVNIKNQYYQCLDTVNLH</sequence>
<name>A0A8D6U948_STRTR</name>
<evidence type="ECO:0000313" key="2">
    <source>
        <dbReference type="Proteomes" id="UP000509791"/>
    </source>
</evidence>
<protein>
    <submittedName>
        <fullName evidence="1">Uncharacterized protein</fullName>
    </submittedName>
</protein>
<proteinExistence type="predicted"/>
<evidence type="ECO:0000313" key="1">
    <source>
        <dbReference type="EMBL" id="CAD0153497.1"/>
    </source>
</evidence>
<organism evidence="1 2">
    <name type="scientific">Streptococcus thermophilus</name>
    <dbReference type="NCBI Taxonomy" id="1308"/>
    <lineage>
        <taxon>Bacteria</taxon>
        <taxon>Bacillati</taxon>
        <taxon>Bacillota</taxon>
        <taxon>Bacilli</taxon>
        <taxon>Lactobacillales</taxon>
        <taxon>Streptococcaceae</taxon>
        <taxon>Streptococcus</taxon>
    </lineage>
</organism>
<reference evidence="1 2" key="1">
    <citation type="submission" date="2020-06" db="EMBL/GenBank/DDBJ databases">
        <authorList>
            <person name="Chuat V."/>
        </authorList>
    </citation>
    <scope>NUCLEOTIDE SEQUENCE [LARGE SCALE GENOMIC DNA]</scope>
    <source>
        <strain evidence="1">STH_CIRM_998</strain>
    </source>
</reference>
<dbReference type="EMBL" id="LR822027">
    <property type="protein sequence ID" value="CAD0153497.1"/>
    <property type="molecule type" value="Genomic_DNA"/>
</dbReference>
<accession>A0A8D6U948</accession>
<dbReference type="AlphaFoldDB" id="A0A8D6U948"/>
<dbReference type="Proteomes" id="UP000509791">
    <property type="component" value="Chromosome"/>
</dbReference>